<protein>
    <recommendedName>
        <fullName evidence="5">HTH crp-type domain-containing protein</fullName>
    </recommendedName>
</protein>
<feature type="region of interest" description="Disordered" evidence="4">
    <location>
        <begin position="242"/>
        <end position="273"/>
    </location>
</feature>
<dbReference type="InterPro" id="IPR036390">
    <property type="entry name" value="WH_DNA-bd_sf"/>
</dbReference>
<proteinExistence type="predicted"/>
<dbReference type="InterPro" id="IPR000595">
    <property type="entry name" value="cNMP-bd_dom"/>
</dbReference>
<dbReference type="Gene3D" id="1.10.10.10">
    <property type="entry name" value="Winged helix-like DNA-binding domain superfamily/Winged helix DNA-binding domain"/>
    <property type="match status" value="1"/>
</dbReference>
<dbReference type="Gene3D" id="2.60.120.10">
    <property type="entry name" value="Jelly Rolls"/>
    <property type="match status" value="1"/>
</dbReference>
<dbReference type="Proteomes" id="UP000618591">
    <property type="component" value="Unassembled WGS sequence"/>
</dbReference>
<comment type="caution">
    <text evidence="6">The sequence shown here is derived from an EMBL/GenBank/DDBJ whole genome shotgun (WGS) entry which is preliminary data.</text>
</comment>
<evidence type="ECO:0000313" key="6">
    <source>
        <dbReference type="EMBL" id="GGA54600.1"/>
    </source>
</evidence>
<dbReference type="EMBL" id="BMDW01000017">
    <property type="protein sequence ID" value="GGA54600.1"/>
    <property type="molecule type" value="Genomic_DNA"/>
</dbReference>
<dbReference type="InterPro" id="IPR012318">
    <property type="entry name" value="HTH_CRP"/>
</dbReference>
<keyword evidence="2" id="KW-0238">DNA-binding</keyword>
<name>A0ABQ1H2E8_9SPHN</name>
<evidence type="ECO:0000256" key="3">
    <source>
        <dbReference type="ARBA" id="ARBA00023163"/>
    </source>
</evidence>
<keyword evidence="7" id="KW-1185">Reference proteome</keyword>
<dbReference type="SMART" id="SM00419">
    <property type="entry name" value="HTH_CRP"/>
    <property type="match status" value="1"/>
</dbReference>
<feature type="compositionally biased region" description="Basic and acidic residues" evidence="4">
    <location>
        <begin position="242"/>
        <end position="255"/>
    </location>
</feature>
<dbReference type="Pfam" id="PF13545">
    <property type="entry name" value="HTH_Crp_2"/>
    <property type="match status" value="1"/>
</dbReference>
<dbReference type="PROSITE" id="PS51063">
    <property type="entry name" value="HTH_CRP_2"/>
    <property type="match status" value="1"/>
</dbReference>
<evidence type="ECO:0000256" key="4">
    <source>
        <dbReference type="SAM" id="MobiDB-lite"/>
    </source>
</evidence>
<dbReference type="InterPro" id="IPR014710">
    <property type="entry name" value="RmlC-like_jellyroll"/>
</dbReference>
<reference evidence="7" key="1">
    <citation type="journal article" date="2019" name="Int. J. Syst. Evol. Microbiol.">
        <title>The Global Catalogue of Microorganisms (GCM) 10K type strain sequencing project: providing services to taxonomists for standard genome sequencing and annotation.</title>
        <authorList>
            <consortium name="The Broad Institute Genomics Platform"/>
            <consortium name="The Broad Institute Genome Sequencing Center for Infectious Disease"/>
            <person name="Wu L."/>
            <person name="Ma J."/>
        </authorList>
    </citation>
    <scope>NUCLEOTIDE SEQUENCE [LARGE SCALE GENOMIC DNA]</scope>
    <source>
        <strain evidence="7">CGMCC 1.10106</strain>
    </source>
</reference>
<sequence length="273" mass="30664">MSKLTLTKYLAKIERRVPLSPPAREAFLSMPAESQDFAAYRDVIKEGERPHLASFVESGLVSRYQTLRGGERQIMSFHIAGDLVDLQSALVVIADHGVRTHCATRIVTVAHADVLRAAANYPELGRAFWFDTLSDAAIFREWTINLGRRKSHERTAHLILEMAALYERAGLAEDDTFEFPITQSDLSDALGMTAIHLNRVLQSLRRDRLIRTHARSITIENRAALTALAGFDPRYLHPEGMRESNDFGGHLERNAPEGTPQSNDLDGRFERCV</sequence>
<keyword evidence="3" id="KW-0804">Transcription</keyword>
<gene>
    <name evidence="6" type="ORF">GCM10011395_26270</name>
</gene>
<dbReference type="InterPro" id="IPR036388">
    <property type="entry name" value="WH-like_DNA-bd_sf"/>
</dbReference>
<evidence type="ECO:0000256" key="1">
    <source>
        <dbReference type="ARBA" id="ARBA00023015"/>
    </source>
</evidence>
<dbReference type="InterPro" id="IPR018490">
    <property type="entry name" value="cNMP-bd_dom_sf"/>
</dbReference>
<dbReference type="SUPFAM" id="SSF46785">
    <property type="entry name" value="Winged helix' DNA-binding domain"/>
    <property type="match status" value="1"/>
</dbReference>
<dbReference type="CDD" id="cd00038">
    <property type="entry name" value="CAP_ED"/>
    <property type="match status" value="1"/>
</dbReference>
<evidence type="ECO:0000259" key="5">
    <source>
        <dbReference type="PROSITE" id="PS51063"/>
    </source>
</evidence>
<feature type="domain" description="HTH crp-type" evidence="5">
    <location>
        <begin position="149"/>
        <end position="223"/>
    </location>
</feature>
<dbReference type="SUPFAM" id="SSF51206">
    <property type="entry name" value="cAMP-binding domain-like"/>
    <property type="match status" value="1"/>
</dbReference>
<organism evidence="6 7">
    <name type="scientific">Sphingomonas psychrolutea</name>
    <dbReference type="NCBI Taxonomy" id="1259676"/>
    <lineage>
        <taxon>Bacteria</taxon>
        <taxon>Pseudomonadati</taxon>
        <taxon>Pseudomonadota</taxon>
        <taxon>Alphaproteobacteria</taxon>
        <taxon>Sphingomonadales</taxon>
        <taxon>Sphingomonadaceae</taxon>
        <taxon>Sphingomonas</taxon>
    </lineage>
</organism>
<dbReference type="RefSeq" id="WP_188448220.1">
    <property type="nucleotide sequence ID" value="NZ_BMDW01000017.1"/>
</dbReference>
<keyword evidence="1" id="KW-0805">Transcription regulation</keyword>
<accession>A0ABQ1H2E8</accession>
<evidence type="ECO:0000313" key="7">
    <source>
        <dbReference type="Proteomes" id="UP000618591"/>
    </source>
</evidence>
<evidence type="ECO:0000256" key="2">
    <source>
        <dbReference type="ARBA" id="ARBA00023125"/>
    </source>
</evidence>